<evidence type="ECO:0000313" key="2">
    <source>
        <dbReference type="EMBL" id="PWI72874.1"/>
    </source>
</evidence>
<feature type="region of interest" description="Disordered" evidence="1">
    <location>
        <begin position="1"/>
        <end position="22"/>
    </location>
</feature>
<feature type="compositionally biased region" description="Basic and acidic residues" evidence="1">
    <location>
        <begin position="1"/>
        <end position="16"/>
    </location>
</feature>
<sequence>MNDAMRRAGGRPDRGGRVGGEPDGGAYNEYLLLHNEDGHVTCLAVMLVDERAMRPLAGAGAGAAGTGWRRVVGTARKLVARLIPLAAAANVGAPSQRRRRLQRVDEGMSGPRLAGWPGGPPPPWPGGCARVLGCVDGRAGWMGWAWMEEERRPMDDAWMAGWMDEWAMMDVWADGWTTEGKGERDQPLIDPASQDVMPGQGGKAGGVSSFGSGGVDWMGQAVQYWTKGAARTGRWPFNRRVFQVSPLPLPHRVGQASTVRT</sequence>
<dbReference type="AlphaFoldDB" id="A0A2U3EEC9"/>
<evidence type="ECO:0000256" key="1">
    <source>
        <dbReference type="SAM" id="MobiDB-lite"/>
    </source>
</evidence>
<evidence type="ECO:0000313" key="3">
    <source>
        <dbReference type="Proteomes" id="UP000245956"/>
    </source>
</evidence>
<name>A0A2U3EEC9_PURLI</name>
<organism evidence="2 3">
    <name type="scientific">Purpureocillium lilacinum</name>
    <name type="common">Paecilomyces lilacinus</name>
    <dbReference type="NCBI Taxonomy" id="33203"/>
    <lineage>
        <taxon>Eukaryota</taxon>
        <taxon>Fungi</taxon>
        <taxon>Dikarya</taxon>
        <taxon>Ascomycota</taxon>
        <taxon>Pezizomycotina</taxon>
        <taxon>Sordariomycetes</taxon>
        <taxon>Hypocreomycetidae</taxon>
        <taxon>Hypocreales</taxon>
        <taxon>Ophiocordycipitaceae</taxon>
        <taxon>Purpureocillium</taxon>
    </lineage>
</organism>
<accession>A0A2U3EEC9</accession>
<proteinExistence type="predicted"/>
<dbReference type="EMBL" id="LCWV01000005">
    <property type="protein sequence ID" value="PWI72874.1"/>
    <property type="molecule type" value="Genomic_DNA"/>
</dbReference>
<gene>
    <name evidence="2" type="ORF">PCL_09889</name>
</gene>
<reference evidence="2 3" key="1">
    <citation type="journal article" date="2016" name="Front. Microbiol.">
        <title>Genome and transcriptome sequences reveal the specific parasitism of the nematophagous Purpureocillium lilacinum 36-1.</title>
        <authorList>
            <person name="Xie J."/>
            <person name="Li S."/>
            <person name="Mo C."/>
            <person name="Xiao X."/>
            <person name="Peng D."/>
            <person name="Wang G."/>
            <person name="Xiao Y."/>
        </authorList>
    </citation>
    <scope>NUCLEOTIDE SEQUENCE [LARGE SCALE GENOMIC DNA]</scope>
    <source>
        <strain evidence="2 3">36-1</strain>
    </source>
</reference>
<protein>
    <submittedName>
        <fullName evidence="2">Uncharacterized protein</fullName>
    </submittedName>
</protein>
<comment type="caution">
    <text evidence="2">The sequence shown here is derived from an EMBL/GenBank/DDBJ whole genome shotgun (WGS) entry which is preliminary data.</text>
</comment>
<dbReference type="Proteomes" id="UP000245956">
    <property type="component" value="Unassembled WGS sequence"/>
</dbReference>